<evidence type="ECO:0000313" key="3">
    <source>
        <dbReference type="EMBL" id="HHR96309.1"/>
    </source>
</evidence>
<accession>A0A7C5UTH2</accession>
<gene>
    <name evidence="3" type="ORF">ENL47_05745</name>
    <name evidence="2" type="ORF">ENM84_00415</name>
</gene>
<feature type="transmembrane region" description="Helical" evidence="1">
    <location>
        <begin position="116"/>
        <end position="137"/>
    </location>
</feature>
<feature type="transmembrane region" description="Helical" evidence="1">
    <location>
        <begin position="56"/>
        <end position="78"/>
    </location>
</feature>
<name>A0A7C5UTH2_9CREN</name>
<dbReference type="AlphaFoldDB" id="A0A7C5UTH2"/>
<dbReference type="PANTHER" id="PTHR43229:SF2">
    <property type="entry name" value="NODULATION PROTEIN J"/>
    <property type="match status" value="1"/>
</dbReference>
<comment type="caution">
    <text evidence="3">The sequence shown here is derived from an EMBL/GenBank/DDBJ whole genome shotgun (WGS) entry which is preliminary data.</text>
</comment>
<keyword evidence="1" id="KW-0812">Transmembrane</keyword>
<sequence>MSLYPLLKAEFKLVYGELFRRKSAFIAMIIYPYLFAGFTLFFGYTIGSPNLFIERVGIDPVIFMITASYIVMSITTVIDDVLWRPLSDTYIGTIPYILASPVNRLKLFIAIPIPRLLAMVSMGFTSITPIYALYYGFRGAVTALLIMALVALGALSMVSIAIIIAGLVHTISESWRILNIVRPLIMVLLGAYYPRIFMPFAAYAISFLIPSSHIVEVIHRLFIGSLDGIYISLAIAITLALLYMPGGRKSLLYWERRKVAEGVKTY</sequence>
<reference evidence="3" key="1">
    <citation type="journal article" date="2020" name="mSystems">
        <title>Genome- and Community-Level Interaction Insights into Carbon Utilization and Element Cycling Functions of Hydrothermarchaeota in Hydrothermal Sediment.</title>
        <authorList>
            <person name="Zhou Z."/>
            <person name="Liu Y."/>
            <person name="Xu W."/>
            <person name="Pan J."/>
            <person name="Luo Z.H."/>
            <person name="Li M."/>
        </authorList>
    </citation>
    <scope>NUCLEOTIDE SEQUENCE [LARGE SCALE GENOMIC DNA]</scope>
    <source>
        <strain evidence="3">SpSt-1</strain>
        <strain evidence="2">SpSt-1121</strain>
    </source>
</reference>
<dbReference type="EMBL" id="DRZI01000016">
    <property type="protein sequence ID" value="HHP81105.1"/>
    <property type="molecule type" value="Genomic_DNA"/>
</dbReference>
<evidence type="ECO:0000256" key="1">
    <source>
        <dbReference type="SAM" id="Phobius"/>
    </source>
</evidence>
<feature type="transmembrane region" description="Helical" evidence="1">
    <location>
        <begin position="24"/>
        <end position="44"/>
    </location>
</feature>
<dbReference type="EMBL" id="DRUB01000109">
    <property type="protein sequence ID" value="HHR96309.1"/>
    <property type="molecule type" value="Genomic_DNA"/>
</dbReference>
<feature type="transmembrane region" description="Helical" evidence="1">
    <location>
        <begin position="143"/>
        <end position="168"/>
    </location>
</feature>
<protein>
    <submittedName>
        <fullName evidence="3">ABC transporter permease</fullName>
    </submittedName>
</protein>
<dbReference type="InterPro" id="IPR051784">
    <property type="entry name" value="Nod_factor_ABC_transporter"/>
</dbReference>
<dbReference type="PANTHER" id="PTHR43229">
    <property type="entry name" value="NODULATION PROTEIN J"/>
    <property type="match status" value="1"/>
</dbReference>
<evidence type="ECO:0000313" key="2">
    <source>
        <dbReference type="EMBL" id="HHP81105.1"/>
    </source>
</evidence>
<keyword evidence="1" id="KW-1133">Transmembrane helix</keyword>
<feature type="transmembrane region" description="Helical" evidence="1">
    <location>
        <begin position="180"/>
        <end position="209"/>
    </location>
</feature>
<organism evidence="3">
    <name type="scientific">Ignisphaera aggregans</name>
    <dbReference type="NCBI Taxonomy" id="334771"/>
    <lineage>
        <taxon>Archaea</taxon>
        <taxon>Thermoproteota</taxon>
        <taxon>Thermoprotei</taxon>
        <taxon>Desulfurococcales</taxon>
        <taxon>Desulfurococcaceae</taxon>
        <taxon>Ignisphaera</taxon>
    </lineage>
</organism>
<proteinExistence type="predicted"/>
<keyword evidence="1" id="KW-0472">Membrane</keyword>
<feature type="transmembrane region" description="Helical" evidence="1">
    <location>
        <begin position="221"/>
        <end position="243"/>
    </location>
</feature>